<dbReference type="InterPro" id="IPR008593">
    <property type="entry name" value="Dam_MeTrfase"/>
</dbReference>
<dbReference type="EMBL" id="BPQF01000040">
    <property type="protein sequence ID" value="GJD42067.1"/>
    <property type="molecule type" value="Genomic_DNA"/>
</dbReference>
<reference evidence="1" key="2">
    <citation type="submission" date="2021-08" db="EMBL/GenBank/DDBJ databases">
        <authorList>
            <person name="Tani A."/>
            <person name="Ola A."/>
            <person name="Ogura Y."/>
            <person name="Katsura K."/>
            <person name="Hayashi T."/>
        </authorList>
    </citation>
    <scope>NUCLEOTIDE SEQUENCE</scope>
    <source>
        <strain evidence="1">DSM 21893</strain>
    </source>
</reference>
<dbReference type="AlphaFoldDB" id="A0AAV4ZDQ2"/>
<comment type="caution">
    <text evidence="1">The sequence shown here is derived from an EMBL/GenBank/DDBJ whole genome shotgun (WGS) entry which is preliminary data.</text>
</comment>
<accession>A0AAV4ZDQ2</accession>
<dbReference type="Pfam" id="PF05869">
    <property type="entry name" value="Dam"/>
    <property type="match status" value="1"/>
</dbReference>
<evidence type="ECO:0000313" key="1">
    <source>
        <dbReference type="EMBL" id="GJD42067.1"/>
    </source>
</evidence>
<reference evidence="1" key="1">
    <citation type="journal article" date="2016" name="Front. Microbiol.">
        <title>Genome Sequence of the Piezophilic, Mesophilic Sulfate-Reducing Bacterium Desulfovibrio indicus J2T.</title>
        <authorList>
            <person name="Cao J."/>
            <person name="Maignien L."/>
            <person name="Shao Z."/>
            <person name="Alain K."/>
            <person name="Jebbar M."/>
        </authorList>
    </citation>
    <scope>NUCLEOTIDE SEQUENCE</scope>
    <source>
        <strain evidence="1">DSM 21893</strain>
    </source>
</reference>
<evidence type="ECO:0008006" key="3">
    <source>
        <dbReference type="Google" id="ProtNLM"/>
    </source>
</evidence>
<evidence type="ECO:0000313" key="2">
    <source>
        <dbReference type="Proteomes" id="UP001055307"/>
    </source>
</evidence>
<keyword evidence="2" id="KW-1185">Reference proteome</keyword>
<dbReference type="Proteomes" id="UP001055307">
    <property type="component" value="Unassembled WGS sequence"/>
</dbReference>
<sequence length="165" mass="18108">MGYWDTLGRSDEWYTPPQVFDALGCRFDLDVAPARYADGHVPADAKIDGCGLTDPWHGFVWMNPPFGGRNGIEPWLDRFFDHGSGIALAPDRTSAPWFWSAWQRADSVLFTHKIRFLRPDGTEGVSPSNGTALFAIGQPGIHALEDAASKGFGILAHPVARRKAA</sequence>
<organism evidence="1 2">
    <name type="scientific">Methylobacterium bullatum</name>
    <dbReference type="NCBI Taxonomy" id="570505"/>
    <lineage>
        <taxon>Bacteria</taxon>
        <taxon>Pseudomonadati</taxon>
        <taxon>Pseudomonadota</taxon>
        <taxon>Alphaproteobacteria</taxon>
        <taxon>Hyphomicrobiales</taxon>
        <taxon>Methylobacteriaceae</taxon>
        <taxon>Methylobacterium</taxon>
    </lineage>
</organism>
<dbReference type="RefSeq" id="WP_192214897.1">
    <property type="nucleotide sequence ID" value="NZ_BPQF01000040.1"/>
</dbReference>
<protein>
    <recommendedName>
        <fullName evidence="3">DNA N-6-adenine-methyltransferase (Dam)</fullName>
    </recommendedName>
</protein>
<proteinExistence type="predicted"/>
<name>A0AAV4ZDQ2_9HYPH</name>
<dbReference type="GO" id="GO:0009007">
    <property type="term" value="F:site-specific DNA-methyltransferase (adenine-specific) activity"/>
    <property type="evidence" value="ECO:0007669"/>
    <property type="project" value="InterPro"/>
</dbReference>
<dbReference type="GO" id="GO:0009307">
    <property type="term" value="P:DNA restriction-modification system"/>
    <property type="evidence" value="ECO:0007669"/>
    <property type="project" value="InterPro"/>
</dbReference>
<dbReference type="GO" id="GO:0003677">
    <property type="term" value="F:DNA binding"/>
    <property type="evidence" value="ECO:0007669"/>
    <property type="project" value="InterPro"/>
</dbReference>
<gene>
    <name evidence="1" type="ORF">OICFNHDK_4558</name>
</gene>